<reference evidence="11 12" key="1">
    <citation type="submission" date="2024-10" db="EMBL/GenBank/DDBJ databases">
        <title>Novel secondary metabolite-producing bacteria for plant disease control.</title>
        <authorList>
            <person name="Chevrette M."/>
        </authorList>
    </citation>
    <scope>NUCLEOTIDE SEQUENCE [LARGE SCALE GENOMIC DNA]</scope>
    <source>
        <strain evidence="11 12">J30 TE3557</strain>
    </source>
</reference>
<protein>
    <recommendedName>
        <fullName evidence="9">4,4'-diaponeurosporenoate glycosyltransferase</fullName>
    </recommendedName>
</protein>
<dbReference type="Gene3D" id="3.90.550.10">
    <property type="entry name" value="Spore Coat Polysaccharide Biosynthesis Protein SpsA, Chain A"/>
    <property type="match status" value="1"/>
</dbReference>
<evidence type="ECO:0000256" key="3">
    <source>
        <dbReference type="ARBA" id="ARBA00022676"/>
    </source>
</evidence>
<evidence type="ECO:0000256" key="2">
    <source>
        <dbReference type="ARBA" id="ARBA00022475"/>
    </source>
</evidence>
<sequence length="300" mass="32093">MSEEQTSGAAAEVGSGTLAVVIPAFRAKATIESAVSSAFASGATEVIVVDDGSDDGTDVVAEKAGAVCIRQENAGAAQARTKGARSVRAEYIVFLDADDQLIPDGVKRSLEVMTGDSQLAVAAGTVVGLTTQGEERPFPVRFSPVTTESLLKVGHGPWPPCAAVVRRSSYEASQNIQPTALKPRFAEDYEMLIRLSMVGGIDVRSDPTCRYSLAGGKSVVSAIDAIEAKEDIRRHYASHLGLEIEEMTQNDREMAALVRVARAHWSSGRRIDAARTIFAWILKNPAAALKKLKGRPWKRN</sequence>
<dbReference type="PANTHER" id="PTHR43646:SF2">
    <property type="entry name" value="GLYCOSYLTRANSFERASE 2-LIKE DOMAIN-CONTAINING PROTEIN"/>
    <property type="match status" value="1"/>
</dbReference>
<keyword evidence="3" id="KW-0328">Glycosyltransferase</keyword>
<keyword evidence="12" id="KW-1185">Reference proteome</keyword>
<evidence type="ECO:0000313" key="11">
    <source>
        <dbReference type="EMBL" id="MFK4638123.1"/>
    </source>
</evidence>
<name>A0ABW8N3D0_9MICC</name>
<evidence type="ECO:0000313" key="12">
    <source>
        <dbReference type="Proteomes" id="UP001620520"/>
    </source>
</evidence>
<evidence type="ECO:0000256" key="6">
    <source>
        <dbReference type="ARBA" id="ARBA00037281"/>
    </source>
</evidence>
<gene>
    <name evidence="11" type="ORF">ABIA52_001012</name>
</gene>
<accession>A0ABW8N3D0</accession>
<organism evidence="11 12">
    <name type="scientific">Paenarthrobacter histidinolovorans</name>
    <dbReference type="NCBI Taxonomy" id="43664"/>
    <lineage>
        <taxon>Bacteria</taxon>
        <taxon>Bacillati</taxon>
        <taxon>Actinomycetota</taxon>
        <taxon>Actinomycetes</taxon>
        <taxon>Micrococcales</taxon>
        <taxon>Micrococcaceae</taxon>
        <taxon>Paenarthrobacter</taxon>
    </lineage>
</organism>
<evidence type="ECO:0000256" key="7">
    <source>
        <dbReference type="ARBA" id="ARBA00037904"/>
    </source>
</evidence>
<evidence type="ECO:0000259" key="10">
    <source>
        <dbReference type="Pfam" id="PF00535"/>
    </source>
</evidence>
<evidence type="ECO:0000256" key="1">
    <source>
        <dbReference type="ARBA" id="ARBA00004236"/>
    </source>
</evidence>
<proteinExistence type="inferred from homology"/>
<feature type="domain" description="Glycosyltransferase 2-like" evidence="10">
    <location>
        <begin position="20"/>
        <end position="166"/>
    </location>
</feature>
<comment type="subcellular location">
    <subcellularLocation>
        <location evidence="1">Cell membrane</location>
    </subcellularLocation>
</comment>
<keyword evidence="4" id="KW-0808">Transferase</keyword>
<dbReference type="RefSeq" id="WP_404593778.1">
    <property type="nucleotide sequence ID" value="NZ_JBIYEW010000003.1"/>
</dbReference>
<comment type="caution">
    <text evidence="11">The sequence shown here is derived from an EMBL/GenBank/DDBJ whole genome shotgun (WGS) entry which is preliminary data.</text>
</comment>
<dbReference type="Pfam" id="PF00535">
    <property type="entry name" value="Glycos_transf_2"/>
    <property type="match status" value="1"/>
</dbReference>
<dbReference type="InterPro" id="IPR029044">
    <property type="entry name" value="Nucleotide-diphossugar_trans"/>
</dbReference>
<evidence type="ECO:0000256" key="8">
    <source>
        <dbReference type="ARBA" id="ARBA00038120"/>
    </source>
</evidence>
<comment type="function">
    <text evidence="6">Catalyzes the glycosylation of 4,4'-diaponeurosporenoate, i.e. the esterification of glucose at the C1'' position with the carboxyl group of 4,4'-diaponeurosporenic acid, to form glycosyl-4,4'-diaponeurosporenoate. This is a step in the biosynthesis of staphyloxanthin, an orange pigment present in most staphylococci strains.</text>
</comment>
<evidence type="ECO:0000256" key="5">
    <source>
        <dbReference type="ARBA" id="ARBA00023136"/>
    </source>
</evidence>
<dbReference type="InterPro" id="IPR001173">
    <property type="entry name" value="Glyco_trans_2-like"/>
</dbReference>
<dbReference type="EMBL" id="JBIYEW010000003">
    <property type="protein sequence ID" value="MFK4638123.1"/>
    <property type="molecule type" value="Genomic_DNA"/>
</dbReference>
<dbReference type="PANTHER" id="PTHR43646">
    <property type="entry name" value="GLYCOSYLTRANSFERASE"/>
    <property type="match status" value="1"/>
</dbReference>
<keyword evidence="2" id="KW-1003">Cell membrane</keyword>
<comment type="pathway">
    <text evidence="7">Carotenoid biosynthesis; staphyloxanthin biosynthesis; staphyloxanthin from farnesyl diphosphate: step 4/5.</text>
</comment>
<dbReference type="Proteomes" id="UP001620520">
    <property type="component" value="Unassembled WGS sequence"/>
</dbReference>
<dbReference type="CDD" id="cd00761">
    <property type="entry name" value="Glyco_tranf_GTA_type"/>
    <property type="match status" value="1"/>
</dbReference>
<keyword evidence="5" id="KW-0472">Membrane</keyword>
<evidence type="ECO:0000256" key="9">
    <source>
        <dbReference type="ARBA" id="ARBA00040345"/>
    </source>
</evidence>
<comment type="similarity">
    <text evidence="8">Belongs to the glycosyltransferase 2 family. CrtQ subfamily.</text>
</comment>
<dbReference type="SUPFAM" id="SSF53448">
    <property type="entry name" value="Nucleotide-diphospho-sugar transferases"/>
    <property type="match status" value="1"/>
</dbReference>
<evidence type="ECO:0000256" key="4">
    <source>
        <dbReference type="ARBA" id="ARBA00022679"/>
    </source>
</evidence>